<feature type="transmembrane region" description="Helical" evidence="1">
    <location>
        <begin position="47"/>
        <end position="67"/>
    </location>
</feature>
<keyword evidence="1" id="KW-0812">Transmembrane</keyword>
<evidence type="ECO:0000313" key="2">
    <source>
        <dbReference type="EMBL" id="CUH78559.1"/>
    </source>
</evidence>
<sequence length="147" mass="15810">MCGAREITGIIRKFPYFNHEQIDLDARIGSLAPDGFCIFTMGDIMRIALRFAAAAALCLTGGAAFAWGDMYMGDATNDPNSNFMVHTYNAPNYCPEGLQPVLANGMICCGEPNAGAYINRAGKSTYRPAKAAPRAYAPVGEKGVVYR</sequence>
<dbReference type="EMBL" id="CYSE01000003">
    <property type="protein sequence ID" value="CUH78559.1"/>
    <property type="molecule type" value="Genomic_DNA"/>
</dbReference>
<protein>
    <submittedName>
        <fullName evidence="2">Uncharacterized protein</fullName>
    </submittedName>
</protein>
<accession>A0A0P1GAQ3</accession>
<dbReference type="Proteomes" id="UP000054935">
    <property type="component" value="Unassembled WGS sequence"/>
</dbReference>
<proteinExistence type="predicted"/>
<reference evidence="2 3" key="1">
    <citation type="submission" date="2015-09" db="EMBL/GenBank/DDBJ databases">
        <authorList>
            <consortium name="Swine Surveillance"/>
        </authorList>
    </citation>
    <scope>NUCLEOTIDE SEQUENCE [LARGE SCALE GENOMIC DNA]</scope>
    <source>
        <strain evidence="2 3">CECT 7648</strain>
    </source>
</reference>
<keyword evidence="3" id="KW-1185">Reference proteome</keyword>
<keyword evidence="1" id="KW-0472">Membrane</keyword>
<keyword evidence="1" id="KW-1133">Transmembrane helix</keyword>
<dbReference type="STRING" id="441103.TRN7648_02037"/>
<dbReference type="AlphaFoldDB" id="A0A0P1GAQ3"/>
<evidence type="ECO:0000313" key="3">
    <source>
        <dbReference type="Proteomes" id="UP000054935"/>
    </source>
</evidence>
<evidence type="ECO:0000256" key="1">
    <source>
        <dbReference type="SAM" id="Phobius"/>
    </source>
</evidence>
<organism evidence="2 3">
    <name type="scientific">Tropicibacter naphthalenivorans</name>
    <dbReference type="NCBI Taxonomy" id="441103"/>
    <lineage>
        <taxon>Bacteria</taxon>
        <taxon>Pseudomonadati</taxon>
        <taxon>Pseudomonadota</taxon>
        <taxon>Alphaproteobacteria</taxon>
        <taxon>Rhodobacterales</taxon>
        <taxon>Roseobacteraceae</taxon>
        <taxon>Tropicibacter</taxon>
    </lineage>
</organism>
<gene>
    <name evidence="2" type="ORF">TRN7648_02037</name>
</gene>
<name>A0A0P1GAQ3_9RHOB</name>